<proteinExistence type="predicted"/>
<dbReference type="EMBL" id="CBMI010002506">
    <property type="protein sequence ID" value="CEG04963.1"/>
    <property type="molecule type" value="Genomic_DNA"/>
</dbReference>
<gene>
    <name evidence="1" type="ORF">BN850_0085360</name>
</gene>
<protein>
    <submittedName>
        <fullName evidence="1">WGS project CBMI000000000 data, contig CS3069_c002508</fullName>
    </submittedName>
</protein>
<evidence type="ECO:0000313" key="1">
    <source>
        <dbReference type="EMBL" id="CEG04963.1"/>
    </source>
</evidence>
<organism evidence="1">
    <name type="scientific">Fusarium clavum</name>
    <dbReference type="NCBI Taxonomy" id="2594811"/>
    <lineage>
        <taxon>Eukaryota</taxon>
        <taxon>Fungi</taxon>
        <taxon>Dikarya</taxon>
        <taxon>Ascomycota</taxon>
        <taxon>Pezizomycotina</taxon>
        <taxon>Sordariomycetes</taxon>
        <taxon>Hypocreomycetidae</taxon>
        <taxon>Hypocreales</taxon>
        <taxon>Nectriaceae</taxon>
        <taxon>Fusarium</taxon>
        <taxon>Fusarium incarnatum-equiseti species complex</taxon>
    </lineage>
</organism>
<accession>A0A090MCT5</accession>
<comment type="caution">
    <text evidence="1">The sequence shown here is derived from an EMBL/GenBank/DDBJ whole genome shotgun (WGS) entry which is preliminary data.</text>
</comment>
<reference evidence="1" key="1">
    <citation type="submission" date="2013-05" db="EMBL/GenBank/DDBJ databases">
        <title>Draft genome sequences of six wheat associated Fusarium spp. isolates.</title>
        <authorList>
            <person name="Moolhuijzen P.M."/>
            <person name="Manners J.M."/>
            <person name="Wilcox S."/>
            <person name="Bellgard M.I."/>
            <person name="Gardiner D.M."/>
        </authorList>
    </citation>
    <scope>NUCLEOTIDE SEQUENCE</scope>
    <source>
        <strain evidence="1">CS3069</strain>
    </source>
</reference>
<name>A0A090MCT5_9HYPO</name>
<sequence length="229" mass="25766">MDFVEQEVGGSMSDKVGLGLVFDMELSVATVLQTANVDSLFSTHFNIMLTKKHELENSFELQATLPPPVDIKNRAGAVDSYPWLSFWLEPHVDATAAFFHQVVNREWLNTSRDGNAVTLRSLEAALKAEKADAKTKAWRVFHRCTYVSRVLEEIKPLSASDAPKAVLFDQTPNWGLICALEPYLRSANNRYEVNQKLQPLVDERWPVLQGNKRVSSQLVDIMAEYLGVS</sequence>
<dbReference type="AlphaFoldDB" id="A0A090MCT5"/>